<evidence type="ECO:0000256" key="5">
    <source>
        <dbReference type="ARBA" id="ARBA00022559"/>
    </source>
</evidence>
<comment type="cofactor">
    <cofactor evidence="2">
        <name>Ca(2+)</name>
        <dbReference type="ChEBI" id="CHEBI:29108"/>
    </cofactor>
</comment>
<evidence type="ECO:0000256" key="13">
    <source>
        <dbReference type="PROSITE-ProRule" id="PRU00322"/>
    </source>
</evidence>
<protein>
    <recommendedName>
        <fullName evidence="4">peroxidase</fullName>
        <ecNumber evidence="4">1.11.1.7</ecNumber>
    </recommendedName>
</protein>
<name>A0A5J4ZXL2_9ASTE</name>
<dbReference type="SUPFAM" id="SSF48113">
    <property type="entry name" value="Heme-dependent peroxidases"/>
    <property type="match status" value="1"/>
</dbReference>
<dbReference type="EC" id="1.11.1.7" evidence="4"/>
<dbReference type="Gene3D" id="1.10.520.10">
    <property type="match status" value="1"/>
</dbReference>
<dbReference type="GO" id="GO:0020037">
    <property type="term" value="F:heme binding"/>
    <property type="evidence" value="ECO:0007669"/>
    <property type="project" value="InterPro"/>
</dbReference>
<reference evidence="17 18" key="1">
    <citation type="submission" date="2019-09" db="EMBL/GenBank/DDBJ databases">
        <title>A chromosome-level genome assembly of the Chinese tupelo Nyssa sinensis.</title>
        <authorList>
            <person name="Yang X."/>
            <person name="Kang M."/>
            <person name="Yang Y."/>
            <person name="Xiong H."/>
            <person name="Wang M."/>
            <person name="Zhang Z."/>
            <person name="Wang Z."/>
            <person name="Wu H."/>
            <person name="Ma T."/>
            <person name="Liu J."/>
            <person name="Xi Z."/>
        </authorList>
    </citation>
    <scope>NUCLEOTIDE SEQUENCE [LARGE SCALE GENOMIC DNA]</scope>
    <source>
        <strain evidence="17">J267</strain>
        <tissue evidence="17">Leaf</tissue>
    </source>
</reference>
<feature type="domain" description="Plant heme peroxidase family profile" evidence="16">
    <location>
        <begin position="77"/>
        <end position="224"/>
    </location>
</feature>
<keyword evidence="6" id="KW-0349">Heme</keyword>
<dbReference type="PROSITE" id="PS50873">
    <property type="entry name" value="PEROXIDASE_4"/>
    <property type="match status" value="1"/>
</dbReference>
<comment type="catalytic activity">
    <reaction evidence="1">
        <text>2 a phenolic donor + H2O2 = 2 a phenolic radical donor + 2 H2O</text>
        <dbReference type="Rhea" id="RHEA:56136"/>
        <dbReference type="ChEBI" id="CHEBI:15377"/>
        <dbReference type="ChEBI" id="CHEBI:16240"/>
        <dbReference type="ChEBI" id="CHEBI:139520"/>
        <dbReference type="ChEBI" id="CHEBI:139521"/>
        <dbReference type="EC" id="1.11.1.7"/>
    </reaction>
</comment>
<keyword evidence="11" id="KW-0408">Iron</keyword>
<dbReference type="GO" id="GO:0140825">
    <property type="term" value="F:lactoperoxidase activity"/>
    <property type="evidence" value="ECO:0007669"/>
    <property type="project" value="UniProtKB-EC"/>
</dbReference>
<dbReference type="EMBL" id="CM018048">
    <property type="protein sequence ID" value="KAA8521787.1"/>
    <property type="molecule type" value="Genomic_DNA"/>
</dbReference>
<dbReference type="Gene3D" id="3.60.40.10">
    <property type="entry name" value="PPM-type phosphatase domain"/>
    <property type="match status" value="1"/>
</dbReference>
<dbReference type="Pfam" id="PF00141">
    <property type="entry name" value="peroxidase"/>
    <property type="match status" value="1"/>
</dbReference>
<keyword evidence="5" id="KW-0575">Peroxidase</keyword>
<dbReference type="Gene3D" id="1.10.150.160">
    <property type="match status" value="1"/>
</dbReference>
<keyword evidence="18" id="KW-1185">Reference proteome</keyword>
<keyword evidence="10" id="KW-0560">Oxidoreductase</keyword>
<dbReference type="Gene3D" id="4.10.1060.10">
    <property type="entry name" value="Zinc finger, RanBP2-type"/>
    <property type="match status" value="1"/>
</dbReference>
<dbReference type="InterPro" id="IPR000823">
    <property type="entry name" value="Peroxidase_pln"/>
</dbReference>
<dbReference type="SUPFAM" id="SSF52540">
    <property type="entry name" value="P-loop containing nucleoside triphosphate hydrolases"/>
    <property type="match status" value="1"/>
</dbReference>
<dbReference type="PROSITE" id="PS50199">
    <property type="entry name" value="ZF_RANBP2_2"/>
    <property type="match status" value="1"/>
</dbReference>
<evidence type="ECO:0000256" key="14">
    <source>
        <dbReference type="RuleBase" id="RU004241"/>
    </source>
</evidence>
<dbReference type="PRINTS" id="PR00458">
    <property type="entry name" value="PEROXIDASE"/>
</dbReference>
<dbReference type="PANTHER" id="PTHR31235">
    <property type="entry name" value="PEROXIDASE 25-RELATED"/>
    <property type="match status" value="1"/>
</dbReference>
<sequence>MFVMLYGAVLVAEILVQWHTYLVNLTVQVKIKVGGSSKTLVIVNICPNVSNLSETVSSLNFSARARNAILSLRNREVDAAKSALEKKCPGVVSCADILALVARDAVSQVSGPSWNVPLGRRDGRVSKATQALADLPSPFGNITELKATFSSKGLSAKDLATKYIEYDTSFGEEEKTQAKALKVTCNLNDAAWKLKLKDYKQAEKLCTKGSNLFMGYIGDSRAILGSKDSNDSMVAIQLTVDLKPDLPTSSTTPPPPSLFCPLFLNLQTHGLQQAYPGFEQMAGSVSNQTTGVYPPYPSGSSAAAPNFQVNVQLPHLVTTPTLIGKGAKQWRDGDWICTNCNNHNYASRSECNRSVY</sequence>
<dbReference type="AlphaFoldDB" id="A0A5J4ZXL2"/>
<evidence type="ECO:0000256" key="2">
    <source>
        <dbReference type="ARBA" id="ARBA00001913"/>
    </source>
</evidence>
<evidence type="ECO:0000256" key="12">
    <source>
        <dbReference type="PIRSR" id="PIRSR600823-2"/>
    </source>
</evidence>
<evidence type="ECO:0000256" key="3">
    <source>
        <dbReference type="ARBA" id="ARBA00001970"/>
    </source>
</evidence>
<dbReference type="InterPro" id="IPR036443">
    <property type="entry name" value="Znf_RanBP2_sf"/>
</dbReference>
<dbReference type="InterPro" id="IPR001876">
    <property type="entry name" value="Znf_RanBP2"/>
</dbReference>
<organism evidence="17 18">
    <name type="scientific">Nyssa sinensis</name>
    <dbReference type="NCBI Taxonomy" id="561372"/>
    <lineage>
        <taxon>Eukaryota</taxon>
        <taxon>Viridiplantae</taxon>
        <taxon>Streptophyta</taxon>
        <taxon>Embryophyta</taxon>
        <taxon>Tracheophyta</taxon>
        <taxon>Spermatophyta</taxon>
        <taxon>Magnoliopsida</taxon>
        <taxon>eudicotyledons</taxon>
        <taxon>Gunneridae</taxon>
        <taxon>Pentapetalae</taxon>
        <taxon>asterids</taxon>
        <taxon>Cornales</taxon>
        <taxon>Nyssaceae</taxon>
        <taxon>Nyssa</taxon>
    </lineage>
</organism>
<dbReference type="InterPro" id="IPR010255">
    <property type="entry name" value="Haem_peroxidase_sf"/>
</dbReference>
<dbReference type="InterPro" id="IPR027417">
    <property type="entry name" value="P-loop_NTPase"/>
</dbReference>
<evidence type="ECO:0000256" key="9">
    <source>
        <dbReference type="ARBA" id="ARBA00022833"/>
    </source>
</evidence>
<comment type="cofactor">
    <cofactor evidence="3">
        <name>heme b</name>
        <dbReference type="ChEBI" id="CHEBI:60344"/>
    </cofactor>
</comment>
<keyword evidence="7" id="KW-0479">Metal-binding</keyword>
<evidence type="ECO:0000256" key="7">
    <source>
        <dbReference type="ARBA" id="ARBA00022723"/>
    </source>
</evidence>
<evidence type="ECO:0000256" key="6">
    <source>
        <dbReference type="ARBA" id="ARBA00022617"/>
    </source>
</evidence>
<keyword evidence="9" id="KW-0862">Zinc</keyword>
<proteinExistence type="inferred from homology"/>
<evidence type="ECO:0000256" key="1">
    <source>
        <dbReference type="ARBA" id="ARBA00000189"/>
    </source>
</evidence>
<evidence type="ECO:0000256" key="10">
    <source>
        <dbReference type="ARBA" id="ARBA00023002"/>
    </source>
</evidence>
<evidence type="ECO:0000256" key="11">
    <source>
        <dbReference type="ARBA" id="ARBA00023004"/>
    </source>
</evidence>
<evidence type="ECO:0000259" key="16">
    <source>
        <dbReference type="PROSITE" id="PS50873"/>
    </source>
</evidence>
<dbReference type="GO" id="GO:0008270">
    <property type="term" value="F:zinc ion binding"/>
    <property type="evidence" value="ECO:0007669"/>
    <property type="project" value="UniProtKB-KW"/>
</dbReference>
<evidence type="ECO:0000313" key="18">
    <source>
        <dbReference type="Proteomes" id="UP000325577"/>
    </source>
</evidence>
<feature type="domain" description="RanBP2-type" evidence="15">
    <location>
        <begin position="331"/>
        <end position="353"/>
    </location>
</feature>
<dbReference type="GO" id="GO:0006979">
    <property type="term" value="P:response to oxidative stress"/>
    <property type="evidence" value="ECO:0007669"/>
    <property type="project" value="InterPro"/>
</dbReference>
<dbReference type="Proteomes" id="UP000325577">
    <property type="component" value="Linkage Group LG5"/>
</dbReference>
<gene>
    <name evidence="17" type="ORF">F0562_012460</name>
</gene>
<evidence type="ECO:0000313" key="17">
    <source>
        <dbReference type="EMBL" id="KAA8521787.1"/>
    </source>
</evidence>
<accession>A0A5J4ZXL2</accession>
<dbReference type="InterPro" id="IPR002016">
    <property type="entry name" value="Haem_peroxidase"/>
</dbReference>
<dbReference type="OrthoDB" id="1878647at2759"/>
<evidence type="ECO:0000259" key="15">
    <source>
        <dbReference type="PROSITE" id="PS50199"/>
    </source>
</evidence>
<evidence type="ECO:0000256" key="8">
    <source>
        <dbReference type="ARBA" id="ARBA00022771"/>
    </source>
</evidence>
<dbReference type="SUPFAM" id="SSF90209">
    <property type="entry name" value="Ran binding protein zinc finger-like"/>
    <property type="match status" value="1"/>
</dbReference>
<feature type="binding site" evidence="12">
    <location>
        <position position="136"/>
    </location>
    <ligand>
        <name>substrate</name>
    </ligand>
</feature>
<dbReference type="InterPro" id="IPR036457">
    <property type="entry name" value="PPM-type-like_dom_sf"/>
</dbReference>
<keyword evidence="8 13" id="KW-0863">Zinc-finger</keyword>
<evidence type="ECO:0000256" key="4">
    <source>
        <dbReference type="ARBA" id="ARBA00012313"/>
    </source>
</evidence>
<comment type="similarity">
    <text evidence="14">Belongs to the peroxidase family.</text>
</comment>